<sequence length="310" mass="34698">MRLAVDHRKAFKKKSRYRSFCFSVGCQQCNGSLTVEASIVLPIFLSVIMALMSFFEVIQIQTRIQQGMKDSVTSAAGYYYLLEEPNEAEDVGGEEAEDVITLIVQGGITAVYLKQKLLYSVGREILDRSWIIGGSDGLTVLGSRFPDDDGNLDLTVTYRVRVPFLPGNFGSLLFTQRECQRVWSGNKAPSQDGDKIEDETKEDQIVYITETGSVYHTSLDCSYLKLSVKQIRHNEVVNYRSDDGSKYYACDRCEKGGSGFWVYITSSGNRFHTDPNCAALRRNVKSVKLSEVSDRHCCSRCAKQDDGGKS</sequence>
<dbReference type="Proteomes" id="UP001198200">
    <property type="component" value="Unassembled WGS sequence"/>
</dbReference>
<dbReference type="EMBL" id="JAJEQN010000038">
    <property type="protein sequence ID" value="MCC2222508.1"/>
    <property type="molecule type" value="Genomic_DNA"/>
</dbReference>
<name>A0AAE3E6C4_9FIRM</name>
<evidence type="ECO:0000256" key="1">
    <source>
        <dbReference type="SAM" id="Phobius"/>
    </source>
</evidence>
<comment type="caution">
    <text evidence="2">The sequence shown here is derived from an EMBL/GenBank/DDBJ whole genome shotgun (WGS) entry which is preliminary data.</text>
</comment>
<keyword evidence="1" id="KW-0472">Membrane</keyword>
<reference evidence="2 3" key="1">
    <citation type="submission" date="2021-10" db="EMBL/GenBank/DDBJ databases">
        <title>Anaerobic single-cell dispensing facilitates the cultivation of human gut bacteria.</title>
        <authorList>
            <person name="Afrizal A."/>
        </authorList>
    </citation>
    <scope>NUCLEOTIDE SEQUENCE [LARGE SCALE GENOMIC DNA]</scope>
    <source>
        <strain evidence="2 3">CLA-AA-H224</strain>
    </source>
</reference>
<keyword evidence="1" id="KW-0812">Transmembrane</keyword>
<dbReference type="AlphaFoldDB" id="A0AAE3E6C4"/>
<accession>A0AAE3E6C4</accession>
<keyword evidence="1" id="KW-1133">Transmembrane helix</keyword>
<keyword evidence="3" id="KW-1185">Reference proteome</keyword>
<feature type="transmembrane region" description="Helical" evidence="1">
    <location>
        <begin position="41"/>
        <end position="58"/>
    </location>
</feature>
<dbReference type="RefSeq" id="WP_262538853.1">
    <property type="nucleotide sequence ID" value="NZ_JAJEQN010000038.1"/>
</dbReference>
<protein>
    <submittedName>
        <fullName evidence="2">Pilus assembly protein</fullName>
    </submittedName>
</protein>
<evidence type="ECO:0000313" key="3">
    <source>
        <dbReference type="Proteomes" id="UP001198200"/>
    </source>
</evidence>
<evidence type="ECO:0000313" key="2">
    <source>
        <dbReference type="EMBL" id="MCC2222508.1"/>
    </source>
</evidence>
<organism evidence="2 3">
    <name type="scientific">Anthropogastromicrobium aceti</name>
    <dbReference type="NCBI Taxonomy" id="2981768"/>
    <lineage>
        <taxon>Bacteria</taxon>
        <taxon>Bacillati</taxon>
        <taxon>Bacillota</taxon>
        <taxon>Clostridia</taxon>
        <taxon>Lachnospirales</taxon>
        <taxon>Lachnospiraceae</taxon>
        <taxon>Anthropogastromicrobium</taxon>
    </lineage>
</organism>
<proteinExistence type="predicted"/>
<gene>
    <name evidence="2" type="ORF">LKD48_12855</name>
</gene>